<organism evidence="4 9">
    <name type="scientific">Agathobacter rectalis</name>
    <dbReference type="NCBI Taxonomy" id="39491"/>
    <lineage>
        <taxon>Bacteria</taxon>
        <taxon>Bacillati</taxon>
        <taxon>Bacillota</taxon>
        <taxon>Clostridia</taxon>
        <taxon>Lachnospirales</taxon>
        <taxon>Lachnospiraceae</taxon>
        <taxon>Agathobacter</taxon>
    </lineage>
</organism>
<accession>A0A395V300</accession>
<dbReference type="Proteomes" id="UP000286181">
    <property type="component" value="Unassembled WGS sequence"/>
</dbReference>
<dbReference type="EMBL" id="QSTP01000023">
    <property type="protein sequence ID" value="RGM67964.1"/>
    <property type="molecule type" value="Genomic_DNA"/>
</dbReference>
<feature type="region of interest" description="Disordered" evidence="1">
    <location>
        <begin position="30"/>
        <end position="51"/>
    </location>
</feature>
<evidence type="ECO:0000313" key="7">
    <source>
        <dbReference type="EMBL" id="RHL04449.1"/>
    </source>
</evidence>
<evidence type="ECO:0000259" key="2">
    <source>
        <dbReference type="Pfam" id="PF01936"/>
    </source>
</evidence>
<dbReference type="Proteomes" id="UP000260758">
    <property type="component" value="Unassembled WGS sequence"/>
</dbReference>
<evidence type="ECO:0000313" key="8">
    <source>
        <dbReference type="Proteomes" id="UP000260758"/>
    </source>
</evidence>
<protein>
    <submittedName>
        <fullName evidence="4">NYN domain-containing protein</fullName>
    </submittedName>
</protein>
<sequence length="191" mass="21876">MDMGDDAELYWEMEHNPYFWDEVESCSRNNSFTENKSKKKKKTIQTKSNSTRKKVNAALFIDGENISSKKAEQIQKIANKQGVLGTEKVYGLQKDECTKSWSDKAKKLDIKDIRLCGNPEKDKVDNKIKKDVNREIKNNKSVDVVCIATSDKGYTDTVKELRRQGKKVVGIGEKKAPKELRDACSEFFEIK</sequence>
<dbReference type="Gene3D" id="3.40.50.1010">
    <property type="entry name" value="5'-nuclease"/>
    <property type="match status" value="1"/>
</dbReference>
<dbReference type="EMBL" id="QRUJ01000002">
    <property type="protein sequence ID" value="RGR56290.1"/>
    <property type="molecule type" value="Genomic_DNA"/>
</dbReference>
<dbReference type="Proteomes" id="UP000284296">
    <property type="component" value="Unassembled WGS sequence"/>
</dbReference>
<evidence type="ECO:0000313" key="6">
    <source>
        <dbReference type="EMBL" id="RHI24469.1"/>
    </source>
</evidence>
<reference evidence="8 9" key="1">
    <citation type="submission" date="2018-08" db="EMBL/GenBank/DDBJ databases">
        <title>A genome reference for cultivated species of the human gut microbiota.</title>
        <authorList>
            <person name="Zou Y."/>
            <person name="Xue W."/>
            <person name="Luo G."/>
        </authorList>
    </citation>
    <scope>NUCLEOTIDE SEQUENCE [LARGE SCALE GENOMIC DNA]</scope>
    <source>
        <strain evidence="5 10">AF18-16LB</strain>
        <strain evidence="4 9">AF25-15</strain>
        <strain evidence="7 12">AF39-14AC</strain>
        <strain evidence="6 11">AM16-11</strain>
        <strain evidence="3 8">OM07-13</strain>
    </source>
</reference>
<evidence type="ECO:0000313" key="9">
    <source>
        <dbReference type="Proteomes" id="UP000266066"/>
    </source>
</evidence>
<evidence type="ECO:0000313" key="11">
    <source>
        <dbReference type="Proteomes" id="UP000285865"/>
    </source>
</evidence>
<gene>
    <name evidence="7" type="ORF">DW038_08430</name>
    <name evidence="6" type="ORF">DW172_05460</name>
    <name evidence="5" type="ORF">DWX06_03145</name>
    <name evidence="4" type="ORF">DWY38_02900</name>
    <name evidence="3" type="ORF">DXB99_15740</name>
</gene>
<dbReference type="Pfam" id="PF01936">
    <property type="entry name" value="NYN"/>
    <property type="match status" value="1"/>
</dbReference>
<evidence type="ECO:0000313" key="5">
    <source>
        <dbReference type="EMBL" id="RGT83663.1"/>
    </source>
</evidence>
<evidence type="ECO:0000313" key="12">
    <source>
        <dbReference type="Proteomes" id="UP000286181"/>
    </source>
</evidence>
<dbReference type="Proteomes" id="UP000266066">
    <property type="component" value="Unassembled WGS sequence"/>
</dbReference>
<dbReference type="PANTHER" id="PTHR35811">
    <property type="entry name" value="SLR1870 PROTEIN"/>
    <property type="match status" value="1"/>
</dbReference>
<dbReference type="AlphaFoldDB" id="A0A395V300"/>
<comment type="caution">
    <text evidence="4">The sequence shown here is derived from an EMBL/GenBank/DDBJ whole genome shotgun (WGS) entry which is preliminary data.</text>
</comment>
<evidence type="ECO:0000256" key="1">
    <source>
        <dbReference type="SAM" id="MobiDB-lite"/>
    </source>
</evidence>
<dbReference type="GO" id="GO:0004540">
    <property type="term" value="F:RNA nuclease activity"/>
    <property type="evidence" value="ECO:0007669"/>
    <property type="project" value="InterPro"/>
</dbReference>
<dbReference type="EMBL" id="QROF01000006">
    <property type="protein sequence ID" value="RHL04449.1"/>
    <property type="molecule type" value="Genomic_DNA"/>
</dbReference>
<dbReference type="InterPro" id="IPR021139">
    <property type="entry name" value="NYN"/>
</dbReference>
<dbReference type="CDD" id="cd11297">
    <property type="entry name" value="PIN_LabA-like_N_1"/>
    <property type="match status" value="1"/>
</dbReference>
<evidence type="ECO:0000313" key="10">
    <source>
        <dbReference type="Proteomes" id="UP000284296"/>
    </source>
</evidence>
<dbReference type="PANTHER" id="PTHR35811:SF1">
    <property type="entry name" value="HTH OST-TYPE DOMAIN-CONTAINING PROTEIN"/>
    <property type="match status" value="1"/>
</dbReference>
<name>A0A395V300_9FIRM</name>
<dbReference type="EMBL" id="QRXG01000003">
    <property type="protein sequence ID" value="RGT83663.1"/>
    <property type="molecule type" value="Genomic_DNA"/>
</dbReference>
<dbReference type="EMBL" id="QRKN01000002">
    <property type="protein sequence ID" value="RHI24469.1"/>
    <property type="molecule type" value="Genomic_DNA"/>
</dbReference>
<evidence type="ECO:0000313" key="4">
    <source>
        <dbReference type="EMBL" id="RGR56290.1"/>
    </source>
</evidence>
<feature type="domain" description="NYN" evidence="2">
    <location>
        <begin position="57"/>
        <end position="190"/>
    </location>
</feature>
<evidence type="ECO:0000313" key="3">
    <source>
        <dbReference type="EMBL" id="RGM67964.1"/>
    </source>
</evidence>
<dbReference type="Proteomes" id="UP000285865">
    <property type="component" value="Unassembled WGS sequence"/>
</dbReference>
<feature type="compositionally biased region" description="Basic residues" evidence="1">
    <location>
        <begin position="37"/>
        <end position="51"/>
    </location>
</feature>
<proteinExistence type="predicted"/>